<feature type="transmembrane region" description="Helical" evidence="7">
    <location>
        <begin position="144"/>
        <end position="169"/>
    </location>
</feature>
<dbReference type="Pfam" id="PF00005">
    <property type="entry name" value="ABC_tran"/>
    <property type="match status" value="1"/>
</dbReference>
<evidence type="ECO:0000256" key="5">
    <source>
        <dbReference type="ARBA" id="ARBA00022989"/>
    </source>
</evidence>
<comment type="caution">
    <text evidence="10">The sequence shown here is derived from an EMBL/GenBank/DDBJ whole genome shotgun (WGS) entry which is preliminary data.</text>
</comment>
<dbReference type="PANTHER" id="PTHR24221">
    <property type="entry name" value="ATP-BINDING CASSETTE SUB-FAMILY B"/>
    <property type="match status" value="1"/>
</dbReference>
<reference evidence="10 11" key="1">
    <citation type="submission" date="2011-08" db="EMBL/GenBank/DDBJ databases">
        <authorList>
            <person name="Liu Z.J."/>
            <person name="Shi F.L."/>
            <person name="Lu J.Q."/>
            <person name="Li M."/>
            <person name="Wang Z.L."/>
        </authorList>
    </citation>
    <scope>NUCLEOTIDE SEQUENCE [LARGE SCALE GENOMIC DNA]</scope>
    <source>
        <strain evidence="10 11">USNM 41457</strain>
    </source>
</reference>
<keyword evidence="4" id="KW-0067">ATP-binding</keyword>
<keyword evidence="5 7" id="KW-1133">Transmembrane helix</keyword>
<dbReference type="AlphaFoldDB" id="J9D9X5"/>
<dbReference type="GO" id="GO:0016020">
    <property type="term" value="C:membrane"/>
    <property type="evidence" value="ECO:0007669"/>
    <property type="project" value="UniProtKB-SubCell"/>
</dbReference>
<organism evidence="10 11">
    <name type="scientific">Edhazardia aedis (strain USNM 41457)</name>
    <name type="common">Microsporidian parasite</name>
    <dbReference type="NCBI Taxonomy" id="1003232"/>
    <lineage>
        <taxon>Eukaryota</taxon>
        <taxon>Fungi</taxon>
        <taxon>Fungi incertae sedis</taxon>
        <taxon>Microsporidia</taxon>
        <taxon>Edhazardia</taxon>
    </lineage>
</organism>
<accession>J9D9X5</accession>
<dbReference type="SMART" id="SM00382">
    <property type="entry name" value="AAA"/>
    <property type="match status" value="1"/>
</dbReference>
<dbReference type="SUPFAM" id="SSF52540">
    <property type="entry name" value="P-loop containing nucleoside triphosphate hydrolases"/>
    <property type="match status" value="1"/>
</dbReference>
<dbReference type="SUPFAM" id="SSF90123">
    <property type="entry name" value="ABC transporter transmembrane region"/>
    <property type="match status" value="1"/>
</dbReference>
<keyword evidence="11" id="KW-1185">Reference proteome</keyword>
<feature type="transmembrane region" description="Helical" evidence="7">
    <location>
        <begin position="260"/>
        <end position="283"/>
    </location>
</feature>
<dbReference type="GO" id="GO:0016887">
    <property type="term" value="F:ATP hydrolysis activity"/>
    <property type="evidence" value="ECO:0007669"/>
    <property type="project" value="InterPro"/>
</dbReference>
<dbReference type="InterPro" id="IPR036640">
    <property type="entry name" value="ABC1_TM_sf"/>
</dbReference>
<dbReference type="InterPro" id="IPR003439">
    <property type="entry name" value="ABC_transporter-like_ATP-bd"/>
</dbReference>
<reference evidence="11" key="2">
    <citation type="submission" date="2015-07" db="EMBL/GenBank/DDBJ databases">
        <title>Contrasting host-pathogen interactions and genome evolution in two generalist and specialist microsporidian pathogens of mosquitoes.</title>
        <authorList>
            <consortium name="The Broad Institute Genomics Platform"/>
            <consortium name="The Broad Institute Genome Sequencing Center for Infectious Disease"/>
            <person name="Cuomo C.A."/>
            <person name="Sanscrainte N.D."/>
            <person name="Goldberg J.M."/>
            <person name="Heiman D."/>
            <person name="Young S."/>
            <person name="Zeng Q."/>
            <person name="Becnel J.J."/>
            <person name="Birren B.W."/>
        </authorList>
    </citation>
    <scope>NUCLEOTIDE SEQUENCE [LARGE SCALE GENOMIC DNA]</scope>
    <source>
        <strain evidence="11">USNM 41457</strain>
    </source>
</reference>
<evidence type="ECO:0000313" key="10">
    <source>
        <dbReference type="EMBL" id="EJW04314.1"/>
    </source>
</evidence>
<dbReference type="InterPro" id="IPR011527">
    <property type="entry name" value="ABC1_TM_dom"/>
</dbReference>
<dbReference type="GO" id="GO:0140359">
    <property type="term" value="F:ABC-type transporter activity"/>
    <property type="evidence" value="ECO:0007669"/>
    <property type="project" value="InterPro"/>
</dbReference>
<dbReference type="HOGENOM" id="CLU_000604_84_1_1"/>
<evidence type="ECO:0000256" key="7">
    <source>
        <dbReference type="SAM" id="Phobius"/>
    </source>
</evidence>
<dbReference type="PROSITE" id="PS50929">
    <property type="entry name" value="ABC_TM1F"/>
    <property type="match status" value="1"/>
</dbReference>
<keyword evidence="6 7" id="KW-0472">Membrane</keyword>
<dbReference type="InterPro" id="IPR003593">
    <property type="entry name" value="AAA+_ATPase"/>
</dbReference>
<evidence type="ECO:0000256" key="6">
    <source>
        <dbReference type="ARBA" id="ARBA00023136"/>
    </source>
</evidence>
<feature type="domain" description="ABC transporter" evidence="8">
    <location>
        <begin position="351"/>
        <end position="583"/>
    </location>
</feature>
<keyword evidence="2 7" id="KW-0812">Transmembrane</keyword>
<dbReference type="OMA" id="IVFTMSH"/>
<evidence type="ECO:0000256" key="2">
    <source>
        <dbReference type="ARBA" id="ARBA00022692"/>
    </source>
</evidence>
<dbReference type="PROSITE" id="PS00211">
    <property type="entry name" value="ABC_TRANSPORTER_1"/>
    <property type="match status" value="1"/>
</dbReference>
<dbReference type="VEuPathDB" id="MicrosporidiaDB:EDEG_01438"/>
<comment type="subcellular location">
    <subcellularLocation>
        <location evidence="1">Membrane</location>
        <topology evidence="1">Multi-pass membrane protein</topology>
    </subcellularLocation>
</comment>
<dbReference type="InterPro" id="IPR039421">
    <property type="entry name" value="Type_1_exporter"/>
</dbReference>
<gene>
    <name evidence="10" type="ORF">EDEG_01438</name>
</gene>
<dbReference type="GO" id="GO:0005524">
    <property type="term" value="F:ATP binding"/>
    <property type="evidence" value="ECO:0007669"/>
    <property type="project" value="UniProtKB-KW"/>
</dbReference>
<dbReference type="Proteomes" id="UP000003163">
    <property type="component" value="Unassembled WGS sequence"/>
</dbReference>
<evidence type="ECO:0000313" key="11">
    <source>
        <dbReference type="Proteomes" id="UP000003163"/>
    </source>
</evidence>
<evidence type="ECO:0000259" key="9">
    <source>
        <dbReference type="PROSITE" id="PS50929"/>
    </source>
</evidence>
<evidence type="ECO:0000256" key="1">
    <source>
        <dbReference type="ARBA" id="ARBA00004141"/>
    </source>
</evidence>
<dbReference type="Gene3D" id="1.20.1560.10">
    <property type="entry name" value="ABC transporter type 1, transmembrane domain"/>
    <property type="match status" value="1"/>
</dbReference>
<keyword evidence="3" id="KW-0547">Nucleotide-binding</keyword>
<feature type="transmembrane region" description="Helical" evidence="7">
    <location>
        <begin position="175"/>
        <end position="197"/>
    </location>
</feature>
<feature type="transmembrane region" description="Helical" evidence="7">
    <location>
        <begin position="35"/>
        <end position="52"/>
    </location>
</feature>
<dbReference type="EMBL" id="AFBI03000020">
    <property type="protein sequence ID" value="EJW04314.1"/>
    <property type="molecule type" value="Genomic_DNA"/>
</dbReference>
<feature type="domain" description="ABC transmembrane type-1" evidence="9">
    <location>
        <begin position="38"/>
        <end position="306"/>
    </location>
</feature>
<evidence type="ECO:0000256" key="4">
    <source>
        <dbReference type="ARBA" id="ARBA00022840"/>
    </source>
</evidence>
<sequence>MGKSKSFEIGKLPLKVQWKALLSIFKKYIFRNRPAQLLVVPFFLFIILSKFVEIKAVKLGGDLTKIIGNTEISHQRNSAMLYVLYNFIFFAINEGVSYIFSAPIQKAWRESTKETFEQFVSLRFSTFNDIGTGEIYSRIERRGLAIYDILDVVVIEAAPIVISIALFLVQIQDSLGFLVPALMLLFLWFFLLATFAITQRRTKIRQQLNLKINDQNNLLYDILSNYEAVLAYNNRDLEVHRFDSKLKGTEKEYTSLYKSLFVLNFVQRLLFLVFLLIVFYLGIYGVGTKEFTPESFMAFIGFVRSICHGLFKSGYLYGRYSIALLNYCTSEVSKDLENYAGEIIQRFTDKIELKNVGIYHGSRNILSDVNLTINKGDKVAVVGRNGIGKSSLVKSILGFTSFEGQMLIDGKDFRSLSIKSIRSLISYIHQDSAIYNDTVKYNILYGNRNMTDLEITDLCKKIDVHESIERLQNGYNTIAGERGSSLSGGEKQKIAFARAAAKNGDILILDEPTASLDKHSEALILTKIIQYFDKRTVIMIIHNLNLLKMFNKIVYVADKNTIEIGDFDSLMADNSSFKAFYENFQCEV</sequence>
<evidence type="ECO:0008006" key="12">
    <source>
        <dbReference type="Google" id="ProtNLM"/>
    </source>
</evidence>
<dbReference type="FunCoup" id="J9D9X5">
    <property type="interactions" value="95"/>
</dbReference>
<name>J9D9X5_EDHAE</name>
<dbReference type="InterPro" id="IPR017871">
    <property type="entry name" value="ABC_transporter-like_CS"/>
</dbReference>
<dbReference type="PROSITE" id="PS50893">
    <property type="entry name" value="ABC_TRANSPORTER_2"/>
    <property type="match status" value="1"/>
</dbReference>
<dbReference type="Pfam" id="PF00664">
    <property type="entry name" value="ABC_membrane"/>
    <property type="match status" value="1"/>
</dbReference>
<dbReference type="OrthoDB" id="6500128at2759"/>
<feature type="transmembrane region" description="Helical" evidence="7">
    <location>
        <begin position="79"/>
        <end position="100"/>
    </location>
</feature>
<protein>
    <recommendedName>
        <fullName evidence="12">ABC transporter domain-containing protein</fullName>
    </recommendedName>
</protein>
<dbReference type="PANTHER" id="PTHR24221:SF503">
    <property type="entry name" value="MITOCHONDRIAL POTASSIUM CHANNEL ATP-BINDING SUBUNIT"/>
    <property type="match status" value="1"/>
</dbReference>
<dbReference type="InParanoid" id="J9D9X5"/>
<dbReference type="STRING" id="1003232.J9D9X5"/>
<dbReference type="InterPro" id="IPR027417">
    <property type="entry name" value="P-loop_NTPase"/>
</dbReference>
<proteinExistence type="predicted"/>
<evidence type="ECO:0000256" key="3">
    <source>
        <dbReference type="ARBA" id="ARBA00022741"/>
    </source>
</evidence>
<evidence type="ECO:0000259" key="8">
    <source>
        <dbReference type="PROSITE" id="PS50893"/>
    </source>
</evidence>
<dbReference type="Gene3D" id="3.40.50.300">
    <property type="entry name" value="P-loop containing nucleotide triphosphate hydrolases"/>
    <property type="match status" value="1"/>
</dbReference>